<evidence type="ECO:0000313" key="3">
    <source>
        <dbReference type="Proteomes" id="UP000005239"/>
    </source>
</evidence>
<feature type="region of interest" description="Disordered" evidence="1">
    <location>
        <begin position="1"/>
        <end position="55"/>
    </location>
</feature>
<keyword evidence="3" id="KW-1185">Reference proteome</keyword>
<dbReference type="Proteomes" id="UP000005239">
    <property type="component" value="Unassembled WGS sequence"/>
</dbReference>
<feature type="compositionally biased region" description="Basic and acidic residues" evidence="1">
    <location>
        <begin position="1"/>
        <end position="54"/>
    </location>
</feature>
<accession>A0A2A6B8T3</accession>
<organism evidence="2 3">
    <name type="scientific">Pristionchus pacificus</name>
    <name type="common">Parasitic nematode worm</name>
    <dbReference type="NCBI Taxonomy" id="54126"/>
    <lineage>
        <taxon>Eukaryota</taxon>
        <taxon>Metazoa</taxon>
        <taxon>Ecdysozoa</taxon>
        <taxon>Nematoda</taxon>
        <taxon>Chromadorea</taxon>
        <taxon>Rhabditida</taxon>
        <taxon>Rhabditina</taxon>
        <taxon>Diplogasteromorpha</taxon>
        <taxon>Diplogasteroidea</taxon>
        <taxon>Neodiplogasteridae</taxon>
        <taxon>Pristionchus</taxon>
    </lineage>
</organism>
<reference evidence="2" key="2">
    <citation type="submission" date="2022-06" db="UniProtKB">
        <authorList>
            <consortium name="EnsemblMetazoa"/>
        </authorList>
    </citation>
    <scope>IDENTIFICATION</scope>
    <source>
        <strain evidence="2">PS312</strain>
    </source>
</reference>
<gene>
    <name evidence="2" type="primary">WBGene00273943</name>
</gene>
<evidence type="ECO:0000256" key="1">
    <source>
        <dbReference type="SAM" id="MobiDB-lite"/>
    </source>
</evidence>
<protein>
    <submittedName>
        <fullName evidence="2">Uncharacterized protein</fullName>
    </submittedName>
</protein>
<name>A0A2A6B8T3_PRIPA</name>
<dbReference type="EnsemblMetazoa" id="PPA35574.1">
    <property type="protein sequence ID" value="PPA35574.1"/>
    <property type="gene ID" value="WBGene00273943"/>
</dbReference>
<sequence>MDRERLPKGEADLRNEDSEINDEERTRGKARDGIGERRRREEEEGDEGGRKGKEGSVSVFPLLITLFKHCQERREGTKLMEEKRVDNAMKNLEFDR</sequence>
<evidence type="ECO:0000313" key="2">
    <source>
        <dbReference type="EnsemblMetazoa" id="PPA35574.1"/>
    </source>
</evidence>
<dbReference type="AlphaFoldDB" id="A0A2A6B8T3"/>
<proteinExistence type="predicted"/>
<accession>A0A8R1UM20</accession>
<reference evidence="3" key="1">
    <citation type="journal article" date="2008" name="Nat. Genet.">
        <title>The Pristionchus pacificus genome provides a unique perspective on nematode lifestyle and parasitism.</title>
        <authorList>
            <person name="Dieterich C."/>
            <person name="Clifton S.W."/>
            <person name="Schuster L.N."/>
            <person name="Chinwalla A."/>
            <person name="Delehaunty K."/>
            <person name="Dinkelacker I."/>
            <person name="Fulton L."/>
            <person name="Fulton R."/>
            <person name="Godfrey J."/>
            <person name="Minx P."/>
            <person name="Mitreva M."/>
            <person name="Roeseler W."/>
            <person name="Tian H."/>
            <person name="Witte H."/>
            <person name="Yang S.P."/>
            <person name="Wilson R.K."/>
            <person name="Sommer R.J."/>
        </authorList>
    </citation>
    <scope>NUCLEOTIDE SEQUENCE [LARGE SCALE GENOMIC DNA]</scope>
    <source>
        <strain evidence="3">PS312</strain>
    </source>
</reference>